<reference evidence="1 2" key="1">
    <citation type="submission" date="2018-09" db="EMBL/GenBank/DDBJ databases">
        <title>Genome sequencing of strain 6GH32-13.</title>
        <authorList>
            <person name="Weon H.-Y."/>
            <person name="Heo J."/>
            <person name="Kwon S.-W."/>
        </authorList>
    </citation>
    <scope>NUCLEOTIDE SEQUENCE [LARGE SCALE GENOMIC DNA]</scope>
    <source>
        <strain evidence="1 2">5GH32-13</strain>
    </source>
</reference>
<sequence>MSRFILILVAFSILNQSIDLDYLTFAMGSRSTGGAHEDDIDSITEFVIEQIMDDDGYIPDNDDDSDGMPKNNGLEKFSWNPLCCQFFQKVVIIPTNKTDKDAQKAGQQVYPTCKGYSNIVSPPPDACNA</sequence>
<gene>
    <name evidence="1" type="ORF">D3H65_15425</name>
</gene>
<accession>A0A3B7MPP4</accession>
<evidence type="ECO:0000313" key="1">
    <source>
        <dbReference type="EMBL" id="AXY75289.1"/>
    </source>
</evidence>
<organism evidence="1 2">
    <name type="scientific">Paraflavitalea soli</name>
    <dbReference type="NCBI Taxonomy" id="2315862"/>
    <lineage>
        <taxon>Bacteria</taxon>
        <taxon>Pseudomonadati</taxon>
        <taxon>Bacteroidota</taxon>
        <taxon>Chitinophagia</taxon>
        <taxon>Chitinophagales</taxon>
        <taxon>Chitinophagaceae</taxon>
        <taxon>Paraflavitalea</taxon>
    </lineage>
</organism>
<dbReference type="EMBL" id="CP032157">
    <property type="protein sequence ID" value="AXY75289.1"/>
    <property type="molecule type" value="Genomic_DNA"/>
</dbReference>
<proteinExistence type="predicted"/>
<dbReference type="AlphaFoldDB" id="A0A3B7MPP4"/>
<protein>
    <submittedName>
        <fullName evidence="1">Uncharacterized protein</fullName>
    </submittedName>
</protein>
<evidence type="ECO:0000313" key="2">
    <source>
        <dbReference type="Proteomes" id="UP000263900"/>
    </source>
</evidence>
<dbReference type="RefSeq" id="WP_119051170.1">
    <property type="nucleotide sequence ID" value="NZ_CP032157.1"/>
</dbReference>
<name>A0A3B7MPP4_9BACT</name>
<dbReference type="KEGG" id="pseg:D3H65_15425"/>
<dbReference type="Proteomes" id="UP000263900">
    <property type="component" value="Chromosome"/>
</dbReference>
<keyword evidence="2" id="KW-1185">Reference proteome</keyword>
<dbReference type="OrthoDB" id="679718at2"/>